<dbReference type="InterPro" id="IPR032675">
    <property type="entry name" value="LRR_dom_sf"/>
</dbReference>
<organism evidence="3 4">
    <name type="scientific">Citrus unshiu</name>
    <name type="common">Satsuma mandarin</name>
    <name type="synonym">Citrus nobilis var. unshiu</name>
    <dbReference type="NCBI Taxonomy" id="55188"/>
    <lineage>
        <taxon>Eukaryota</taxon>
        <taxon>Viridiplantae</taxon>
        <taxon>Streptophyta</taxon>
        <taxon>Embryophyta</taxon>
        <taxon>Tracheophyta</taxon>
        <taxon>Spermatophyta</taxon>
        <taxon>Magnoliopsida</taxon>
        <taxon>eudicotyledons</taxon>
        <taxon>Gunneridae</taxon>
        <taxon>Pentapetalae</taxon>
        <taxon>rosids</taxon>
        <taxon>malvids</taxon>
        <taxon>Sapindales</taxon>
        <taxon>Rutaceae</taxon>
        <taxon>Aurantioideae</taxon>
        <taxon>Citrus</taxon>
    </lineage>
</organism>
<accession>A0A2H5QST2</accession>
<dbReference type="Proteomes" id="UP000236630">
    <property type="component" value="Unassembled WGS sequence"/>
</dbReference>
<dbReference type="SUPFAM" id="SSF52047">
    <property type="entry name" value="RNI-like"/>
    <property type="match status" value="1"/>
</dbReference>
<dbReference type="Gene3D" id="3.80.10.10">
    <property type="entry name" value="Ribonuclease Inhibitor"/>
    <property type="match status" value="1"/>
</dbReference>
<dbReference type="AlphaFoldDB" id="A0A2H5QST2"/>
<evidence type="ECO:0000313" key="3">
    <source>
        <dbReference type="EMBL" id="GAY67633.1"/>
    </source>
</evidence>
<dbReference type="Pfam" id="PF23247">
    <property type="entry name" value="LRR_RPS2"/>
    <property type="match status" value="1"/>
</dbReference>
<reference evidence="3 4" key="1">
    <citation type="journal article" date="2017" name="Front. Genet.">
        <title>Draft sequencing of the heterozygous diploid genome of Satsuma (Citrus unshiu Marc.) using a hybrid assembly approach.</title>
        <authorList>
            <person name="Shimizu T."/>
            <person name="Tanizawa Y."/>
            <person name="Mochizuki T."/>
            <person name="Nagasaki H."/>
            <person name="Yoshioka T."/>
            <person name="Toyoda A."/>
            <person name="Fujiyama A."/>
            <person name="Kaminuma E."/>
            <person name="Nakamura Y."/>
        </authorList>
    </citation>
    <scope>NUCLEOTIDE SEQUENCE [LARGE SCALE GENOMIC DNA]</scope>
    <source>
        <strain evidence="4">cv. Miyagawa wase</strain>
    </source>
</reference>
<dbReference type="InterPro" id="IPR057135">
    <property type="entry name" value="At4g27190-like_LRR"/>
</dbReference>
<evidence type="ECO:0000256" key="1">
    <source>
        <dbReference type="ARBA" id="ARBA00022821"/>
    </source>
</evidence>
<sequence>MDCTPARTTAFPLLESLFLRDLRNLEEICRGPLTAESFCKLKTIEVERCDKLKKVFPLVIGRGLQQLQSVKVSSCQNMEVIFAAERGDESSNNNGTEVIEVTQLRTLELRSLAQLTSFCILKRYA</sequence>
<keyword evidence="1" id="KW-0611">Plant defense</keyword>
<dbReference type="PANTHER" id="PTHR33463:SF198">
    <property type="entry name" value="RPP4C3"/>
    <property type="match status" value="1"/>
</dbReference>
<comment type="caution">
    <text evidence="3">The sequence shown here is derived from an EMBL/GenBank/DDBJ whole genome shotgun (WGS) entry which is preliminary data.</text>
</comment>
<gene>
    <name evidence="3" type="ORF">CUMW_258100</name>
</gene>
<name>A0A2H5QST2_CITUN</name>
<proteinExistence type="predicted"/>
<dbReference type="EMBL" id="BDQV01000740">
    <property type="protein sequence ID" value="GAY67633.1"/>
    <property type="molecule type" value="Genomic_DNA"/>
</dbReference>
<keyword evidence="4" id="KW-1185">Reference proteome</keyword>
<feature type="domain" description="Disease resistance protein At4g27190-like leucine-rich repeats" evidence="2">
    <location>
        <begin position="16"/>
        <end position="117"/>
    </location>
</feature>
<evidence type="ECO:0000313" key="4">
    <source>
        <dbReference type="Proteomes" id="UP000236630"/>
    </source>
</evidence>
<evidence type="ECO:0000259" key="2">
    <source>
        <dbReference type="Pfam" id="PF23247"/>
    </source>
</evidence>
<protein>
    <recommendedName>
        <fullName evidence="2">Disease resistance protein At4g27190-like leucine-rich repeats domain-containing protein</fullName>
    </recommendedName>
</protein>
<dbReference type="InterPro" id="IPR050905">
    <property type="entry name" value="Plant_NBS-LRR"/>
</dbReference>
<dbReference type="PANTHER" id="PTHR33463">
    <property type="entry name" value="NB-ARC DOMAIN-CONTAINING PROTEIN-RELATED"/>
    <property type="match status" value="1"/>
</dbReference>